<name>A0A3D8K3G5_9BURK</name>
<comment type="caution">
    <text evidence="2">The sequence shown here is derived from an EMBL/GenBank/DDBJ whole genome shotgun (WGS) entry which is preliminary data.</text>
</comment>
<dbReference type="EMBL" id="QRGA01000003">
    <property type="protein sequence ID" value="RDV00008.1"/>
    <property type="molecule type" value="Genomic_DNA"/>
</dbReference>
<dbReference type="Proteomes" id="UP000256838">
    <property type="component" value="Unassembled WGS sequence"/>
</dbReference>
<feature type="region of interest" description="Disordered" evidence="1">
    <location>
        <begin position="113"/>
        <end position="142"/>
    </location>
</feature>
<reference evidence="2 3" key="1">
    <citation type="submission" date="2018-08" db="EMBL/GenBank/DDBJ databases">
        <title>Paraburkholderia sp. DHOM06 isolated from forest soil.</title>
        <authorList>
            <person name="Gao Z.-H."/>
            <person name="Qiu L.-H."/>
        </authorList>
    </citation>
    <scope>NUCLEOTIDE SEQUENCE [LARGE SCALE GENOMIC DNA]</scope>
    <source>
        <strain evidence="2 3">DHOM06</strain>
    </source>
</reference>
<gene>
    <name evidence="2" type="ORF">DWV00_06390</name>
</gene>
<protein>
    <submittedName>
        <fullName evidence="2">Peptide-binding protein</fullName>
    </submittedName>
</protein>
<organism evidence="2 3">
    <name type="scientific">Trinickia dinghuensis</name>
    <dbReference type="NCBI Taxonomy" id="2291023"/>
    <lineage>
        <taxon>Bacteria</taxon>
        <taxon>Pseudomonadati</taxon>
        <taxon>Pseudomonadota</taxon>
        <taxon>Betaproteobacteria</taxon>
        <taxon>Burkholderiales</taxon>
        <taxon>Burkholderiaceae</taxon>
        <taxon>Trinickia</taxon>
    </lineage>
</organism>
<evidence type="ECO:0000313" key="2">
    <source>
        <dbReference type="EMBL" id="RDV00008.1"/>
    </source>
</evidence>
<evidence type="ECO:0000313" key="3">
    <source>
        <dbReference type="Proteomes" id="UP000256838"/>
    </source>
</evidence>
<feature type="compositionally biased region" description="Pro residues" evidence="1">
    <location>
        <begin position="123"/>
        <end position="135"/>
    </location>
</feature>
<evidence type="ECO:0000256" key="1">
    <source>
        <dbReference type="SAM" id="MobiDB-lite"/>
    </source>
</evidence>
<proteinExistence type="predicted"/>
<dbReference type="AlphaFoldDB" id="A0A3D8K3G5"/>
<accession>A0A3D8K3G5</accession>
<keyword evidence="3" id="KW-1185">Reference proteome</keyword>
<sequence>MAGALCAAAACAVHAQPPHGHRGGFAAAAPHVRQAWRAPNRPMAGMAPRQGSRSFVMATDPYGHGGAHMVPAPAIAPATVPFRPVSEEARTLAREGGAAYLRAGSIRADIARYNEEREANRPVPRPPNAGVPRPPQSSLYRN</sequence>